<evidence type="ECO:0000256" key="3">
    <source>
        <dbReference type="ARBA" id="ARBA00012810"/>
    </source>
</evidence>
<dbReference type="GO" id="GO:0030488">
    <property type="term" value="P:tRNA methylation"/>
    <property type="evidence" value="ECO:0007669"/>
    <property type="project" value="InterPro"/>
</dbReference>
<evidence type="ECO:0000256" key="14">
    <source>
        <dbReference type="ARBA" id="ARBA00049393"/>
    </source>
</evidence>
<dbReference type="Pfam" id="PF05253">
    <property type="entry name" value="zf-U11-48K"/>
    <property type="match status" value="1"/>
</dbReference>
<keyword evidence="11 15" id="KW-0862">Zinc</keyword>
<dbReference type="GO" id="GO:0008270">
    <property type="term" value="F:zinc ion binding"/>
    <property type="evidence" value="ECO:0007669"/>
    <property type="project" value="UniProtKB-KW"/>
</dbReference>
<comment type="catalytic activity">
    <reaction evidence="14 15">
        <text>adenosine(4) in tRNA(His) + S-adenosyl-L-methionine = 2'-O-methyladenosine(4) in tRNA(His) + S-adenosyl-L-homocysteine + H(+)</text>
        <dbReference type="Rhea" id="RHEA:43196"/>
        <dbReference type="Rhea" id="RHEA-COMP:10401"/>
        <dbReference type="Rhea" id="RHEA-COMP:10402"/>
        <dbReference type="ChEBI" id="CHEBI:15378"/>
        <dbReference type="ChEBI" id="CHEBI:57856"/>
        <dbReference type="ChEBI" id="CHEBI:59789"/>
        <dbReference type="ChEBI" id="CHEBI:74411"/>
        <dbReference type="ChEBI" id="CHEBI:74477"/>
        <dbReference type="EC" id="2.1.1.225"/>
    </reaction>
</comment>
<keyword evidence="10 15" id="KW-0863">Zinc-finger</keyword>
<evidence type="ECO:0000256" key="16">
    <source>
        <dbReference type="SAM" id="MobiDB-lite"/>
    </source>
</evidence>
<gene>
    <name evidence="18" type="ORF">DAPK24_036120</name>
</gene>
<evidence type="ECO:0000256" key="15">
    <source>
        <dbReference type="RuleBase" id="RU367103"/>
    </source>
</evidence>
<comment type="function">
    <text evidence="1 15">tRNA methylase which 2'-O-methylates cytidine(4) in tRNA(Pro) and tRNA(Gly)(GCC), and adenosine(4) in tRNA(His).</text>
</comment>
<evidence type="ECO:0000256" key="4">
    <source>
        <dbReference type="ARBA" id="ARBA00015883"/>
    </source>
</evidence>
<reference evidence="18 19" key="1">
    <citation type="journal article" date="2023" name="Elife">
        <title>Identification of key yeast species and microbe-microbe interactions impacting larval growth of Drosophila in the wild.</title>
        <authorList>
            <person name="Mure A."/>
            <person name="Sugiura Y."/>
            <person name="Maeda R."/>
            <person name="Honda K."/>
            <person name="Sakurai N."/>
            <person name="Takahashi Y."/>
            <person name="Watada M."/>
            <person name="Katoh T."/>
            <person name="Gotoh A."/>
            <person name="Gotoh Y."/>
            <person name="Taniguchi I."/>
            <person name="Nakamura K."/>
            <person name="Hayashi T."/>
            <person name="Katayama T."/>
            <person name="Uemura T."/>
            <person name="Hattori Y."/>
        </authorList>
    </citation>
    <scope>NUCLEOTIDE SEQUENCE [LARGE SCALE GENOMIC DNA]</scope>
    <source>
        <strain evidence="18 19">PK-24</strain>
    </source>
</reference>
<sequence>MTTDTNDKKRQKVTESTSKNETNLNKPELFKCNFIKPKNGKQCGLQVRKGQKFCFAHIKLANGEDNKEGNDDGITKTKKNGEVIKRVPCTIDPSHTVWEDKLKLHVKVCNVLKKKLEIEEREKTVDWFKIDYNVIDTINSPSEIKEIDNDKWNKNIQKWGEKHDEIFSNEMELVLNEIEFVDGLEERFAEVSNQKHIKQQSSLIGQLINHELLSKKESIKNPNIIIEFGCGRAEFARYLNRAMGTYLDDFKKIKYLLVDRDNPRLKFDNKIVKDIELCENTTERLKVDIKDLKLIESLKELNKDVDSSKFIGISKHLCGVATDLTLRCIENAIHDKCESDDIEFGGCLVAMCCRHCCKYEWLLKESKEFLNEKFGINETNFIYFKKMFAWATNGVMPGMDVNDGKDTHFSGLSFKEREVIGLKMRRILDESRKYAMEKKGFEVSLVRYVNREVSLENNCIIIRNKSV</sequence>
<name>A0AAV5R7P0_PICKL</name>
<feature type="domain" description="CHHC U11-48K-type" evidence="17">
    <location>
        <begin position="86"/>
        <end position="113"/>
    </location>
</feature>
<evidence type="ECO:0000256" key="10">
    <source>
        <dbReference type="ARBA" id="ARBA00022771"/>
    </source>
</evidence>
<dbReference type="InterPro" id="IPR022776">
    <property type="entry name" value="TRM13/UPF0224_CHHC_Znf_dom"/>
</dbReference>
<comment type="caution">
    <text evidence="18">The sequence shown here is derived from an EMBL/GenBank/DDBJ whole genome shotgun (WGS) entry which is preliminary data.</text>
</comment>
<dbReference type="InterPro" id="IPR039044">
    <property type="entry name" value="Trm13"/>
</dbReference>
<dbReference type="Proteomes" id="UP001378960">
    <property type="component" value="Unassembled WGS sequence"/>
</dbReference>
<dbReference type="AlphaFoldDB" id="A0AAV5R7P0"/>
<feature type="region of interest" description="Disordered" evidence="16">
    <location>
        <begin position="1"/>
        <end position="21"/>
    </location>
</feature>
<keyword evidence="5 15" id="KW-0489">Methyltransferase</keyword>
<evidence type="ECO:0000256" key="1">
    <source>
        <dbReference type="ARBA" id="ARBA00002267"/>
    </source>
</evidence>
<comment type="similarity">
    <text evidence="2 15">Belongs to the methyltransferase TRM13 family.</text>
</comment>
<organism evidence="18 19">
    <name type="scientific">Pichia kluyveri</name>
    <name type="common">Yeast</name>
    <dbReference type="NCBI Taxonomy" id="36015"/>
    <lineage>
        <taxon>Eukaryota</taxon>
        <taxon>Fungi</taxon>
        <taxon>Dikarya</taxon>
        <taxon>Ascomycota</taxon>
        <taxon>Saccharomycotina</taxon>
        <taxon>Pichiomycetes</taxon>
        <taxon>Pichiales</taxon>
        <taxon>Pichiaceae</taxon>
        <taxon>Pichia</taxon>
    </lineage>
</organism>
<dbReference type="EMBL" id="BTGB01000005">
    <property type="protein sequence ID" value="GMM47037.1"/>
    <property type="molecule type" value="Genomic_DNA"/>
</dbReference>
<dbReference type="InterPro" id="IPR007871">
    <property type="entry name" value="Methyltransferase_TRM13"/>
</dbReference>
<keyword evidence="9 15" id="KW-0479">Metal-binding</keyword>
<proteinExistence type="inferred from homology"/>
<evidence type="ECO:0000256" key="12">
    <source>
        <dbReference type="ARBA" id="ARBA00048165"/>
    </source>
</evidence>
<dbReference type="PROSITE" id="PS51800">
    <property type="entry name" value="ZF_CHHC_U11_48K"/>
    <property type="match status" value="1"/>
</dbReference>
<evidence type="ECO:0000256" key="2">
    <source>
        <dbReference type="ARBA" id="ARBA00005265"/>
    </source>
</evidence>
<keyword evidence="8 15" id="KW-0819">tRNA processing</keyword>
<evidence type="ECO:0000256" key="9">
    <source>
        <dbReference type="ARBA" id="ARBA00022723"/>
    </source>
</evidence>
<evidence type="ECO:0000259" key="17">
    <source>
        <dbReference type="PROSITE" id="PS51800"/>
    </source>
</evidence>
<dbReference type="EC" id="2.1.1.225" evidence="3 15"/>
<keyword evidence="6 15" id="KW-0808">Transferase</keyword>
<evidence type="ECO:0000256" key="6">
    <source>
        <dbReference type="ARBA" id="ARBA00022679"/>
    </source>
</evidence>
<comment type="catalytic activity">
    <reaction evidence="12 15">
        <text>cytidine(4) in tRNA(Pro) + S-adenosyl-L-methionine = 2'-O-methylcytidine(4) in tRNA(Pro) + S-adenosyl-L-homocysteine + H(+)</text>
        <dbReference type="Rhea" id="RHEA:32767"/>
        <dbReference type="Rhea" id="RHEA-COMP:10397"/>
        <dbReference type="Rhea" id="RHEA-COMP:10398"/>
        <dbReference type="ChEBI" id="CHEBI:15378"/>
        <dbReference type="ChEBI" id="CHEBI:57856"/>
        <dbReference type="ChEBI" id="CHEBI:59789"/>
        <dbReference type="ChEBI" id="CHEBI:74495"/>
        <dbReference type="ChEBI" id="CHEBI:82748"/>
        <dbReference type="EC" id="2.1.1.225"/>
    </reaction>
</comment>
<accession>A0AAV5R7P0</accession>
<dbReference type="Pfam" id="PF05206">
    <property type="entry name" value="TRM13"/>
    <property type="match status" value="1"/>
</dbReference>
<evidence type="ECO:0000256" key="5">
    <source>
        <dbReference type="ARBA" id="ARBA00022603"/>
    </source>
</evidence>
<evidence type="ECO:0000313" key="19">
    <source>
        <dbReference type="Proteomes" id="UP001378960"/>
    </source>
</evidence>
<evidence type="ECO:0000256" key="8">
    <source>
        <dbReference type="ARBA" id="ARBA00022694"/>
    </source>
</evidence>
<keyword evidence="7 15" id="KW-0949">S-adenosyl-L-methionine</keyword>
<keyword evidence="19" id="KW-1185">Reference proteome</keyword>
<dbReference type="GO" id="GO:0106050">
    <property type="term" value="F:tRNA 2'-O-methyltransferase activity"/>
    <property type="evidence" value="ECO:0007669"/>
    <property type="project" value="UniProtKB-UniRule"/>
</dbReference>
<evidence type="ECO:0000313" key="18">
    <source>
        <dbReference type="EMBL" id="GMM47037.1"/>
    </source>
</evidence>
<evidence type="ECO:0000256" key="11">
    <source>
        <dbReference type="ARBA" id="ARBA00022833"/>
    </source>
</evidence>
<dbReference type="PANTHER" id="PTHR12998">
    <property type="entry name" value="TRNA:M(4)X MODIFICATION ENZYME TRM13 HOMOLOG"/>
    <property type="match status" value="1"/>
</dbReference>
<dbReference type="PANTHER" id="PTHR12998:SF0">
    <property type="entry name" value="TRNA:M(4)X MODIFICATION ENZYME TRM13 HOMOLOG"/>
    <property type="match status" value="1"/>
</dbReference>
<comment type="catalytic activity">
    <reaction evidence="13 15">
        <text>cytidine(4) in tRNA(Gly)(GCC) + S-adenosyl-L-methionine = 2'-O-methylcytidine(4) in tRNA(Gly)(GCC) + S-adenosyl-L-homocysteine + H(+)</text>
        <dbReference type="Rhea" id="RHEA:43192"/>
        <dbReference type="Rhea" id="RHEA-COMP:10399"/>
        <dbReference type="Rhea" id="RHEA-COMP:10400"/>
        <dbReference type="ChEBI" id="CHEBI:15378"/>
        <dbReference type="ChEBI" id="CHEBI:57856"/>
        <dbReference type="ChEBI" id="CHEBI:59789"/>
        <dbReference type="ChEBI" id="CHEBI:74495"/>
        <dbReference type="ChEBI" id="CHEBI:82748"/>
        <dbReference type="EC" id="2.1.1.225"/>
    </reaction>
</comment>
<evidence type="ECO:0000256" key="13">
    <source>
        <dbReference type="ARBA" id="ARBA00048635"/>
    </source>
</evidence>
<evidence type="ECO:0000256" key="7">
    <source>
        <dbReference type="ARBA" id="ARBA00022691"/>
    </source>
</evidence>
<protein>
    <recommendedName>
        <fullName evidence="4 15">tRNA:m(4)X modification enzyme TRM13</fullName>
        <ecNumber evidence="3 15">2.1.1.225</ecNumber>
    </recommendedName>
</protein>